<proteinExistence type="predicted"/>
<evidence type="ECO:0000313" key="1">
    <source>
        <dbReference type="EMBL" id="CAF0836113.1"/>
    </source>
</evidence>
<sequence length="159" mass="18728">MDEDSSSQFSTESEYERELVTQNFLEIETFFKSTQEYKFTQTHGGFDSKCDLCPLNLNRHKKNTKIKRCASNKLSNQEHLDVNLDPSDKQHGIHRFYLEEINRLYDEQKRPPTDILNILIHNKNRGLYDQRIKLPRLHQIKVIIYSSKSNENANEIGPS</sequence>
<dbReference type="EMBL" id="CAJNOC010001114">
    <property type="protein sequence ID" value="CAF0836113.1"/>
    <property type="molecule type" value="Genomic_DNA"/>
</dbReference>
<protein>
    <submittedName>
        <fullName evidence="1">Uncharacterized protein</fullName>
    </submittedName>
</protein>
<dbReference type="AlphaFoldDB" id="A0A813UZI6"/>
<gene>
    <name evidence="1" type="ORF">OXX778_LOCUS8216</name>
</gene>
<name>A0A813UZI6_9BILA</name>
<comment type="caution">
    <text evidence="1">The sequence shown here is derived from an EMBL/GenBank/DDBJ whole genome shotgun (WGS) entry which is preliminary data.</text>
</comment>
<reference evidence="1" key="1">
    <citation type="submission" date="2021-02" db="EMBL/GenBank/DDBJ databases">
        <authorList>
            <person name="Nowell W R."/>
        </authorList>
    </citation>
    <scope>NUCLEOTIDE SEQUENCE</scope>
    <source>
        <strain evidence="1">Ploen Becks lab</strain>
    </source>
</reference>
<accession>A0A813UZI6</accession>
<organism evidence="1 2">
    <name type="scientific">Brachionus calyciflorus</name>
    <dbReference type="NCBI Taxonomy" id="104777"/>
    <lineage>
        <taxon>Eukaryota</taxon>
        <taxon>Metazoa</taxon>
        <taxon>Spiralia</taxon>
        <taxon>Gnathifera</taxon>
        <taxon>Rotifera</taxon>
        <taxon>Eurotatoria</taxon>
        <taxon>Monogononta</taxon>
        <taxon>Pseudotrocha</taxon>
        <taxon>Ploima</taxon>
        <taxon>Brachionidae</taxon>
        <taxon>Brachionus</taxon>
    </lineage>
</organism>
<evidence type="ECO:0000313" key="2">
    <source>
        <dbReference type="Proteomes" id="UP000663879"/>
    </source>
</evidence>
<keyword evidence="2" id="KW-1185">Reference proteome</keyword>
<dbReference type="Proteomes" id="UP000663879">
    <property type="component" value="Unassembled WGS sequence"/>
</dbReference>